<evidence type="ECO:0000313" key="1">
    <source>
        <dbReference type="EMBL" id="GFD48669.1"/>
    </source>
</evidence>
<dbReference type="EMBL" id="BKCJ011727474">
    <property type="protein sequence ID" value="GFD48669.1"/>
    <property type="molecule type" value="Genomic_DNA"/>
</dbReference>
<protein>
    <submittedName>
        <fullName evidence="1">Uncharacterized protein</fullName>
    </submittedName>
</protein>
<organism evidence="1">
    <name type="scientific">Tanacetum cinerariifolium</name>
    <name type="common">Dalmatian daisy</name>
    <name type="synonym">Chrysanthemum cinerariifolium</name>
    <dbReference type="NCBI Taxonomy" id="118510"/>
    <lineage>
        <taxon>Eukaryota</taxon>
        <taxon>Viridiplantae</taxon>
        <taxon>Streptophyta</taxon>
        <taxon>Embryophyta</taxon>
        <taxon>Tracheophyta</taxon>
        <taxon>Spermatophyta</taxon>
        <taxon>Magnoliopsida</taxon>
        <taxon>eudicotyledons</taxon>
        <taxon>Gunneridae</taxon>
        <taxon>Pentapetalae</taxon>
        <taxon>asterids</taxon>
        <taxon>campanulids</taxon>
        <taxon>Asterales</taxon>
        <taxon>Asteraceae</taxon>
        <taxon>Asteroideae</taxon>
        <taxon>Anthemideae</taxon>
        <taxon>Anthemidinae</taxon>
        <taxon>Tanacetum</taxon>
    </lineage>
</organism>
<feature type="non-terminal residue" evidence="1">
    <location>
        <position position="1"/>
    </location>
</feature>
<name>A0A699WP95_TANCI</name>
<accession>A0A699WP95</accession>
<dbReference type="AlphaFoldDB" id="A0A699WP95"/>
<reference evidence="1" key="1">
    <citation type="journal article" date="2019" name="Sci. Rep.">
        <title>Draft genome of Tanacetum cinerariifolium, the natural source of mosquito coil.</title>
        <authorList>
            <person name="Yamashiro T."/>
            <person name="Shiraishi A."/>
            <person name="Satake H."/>
            <person name="Nakayama K."/>
        </authorList>
    </citation>
    <scope>NUCLEOTIDE SEQUENCE</scope>
</reference>
<gene>
    <name evidence="1" type="ORF">Tci_920638</name>
</gene>
<comment type="caution">
    <text evidence="1">The sequence shown here is derived from an EMBL/GenBank/DDBJ whole genome shotgun (WGS) entry which is preliminary data.</text>
</comment>
<proteinExistence type="predicted"/>
<sequence length="79" mass="8539">VPLANKTVTMSVNELDMLFSMMFDEYFNGASIVVTKYLAASTANAIDKRQQQNTTSSTSTTVAADMSLLIISTPTEPTI</sequence>